<dbReference type="Proteomes" id="UP000092746">
    <property type="component" value="Unassembled WGS sequence"/>
</dbReference>
<sequence length="483" mass="56044">MKKQTFLFLALFPAFAMAEPAPELSTEIDKQIKVAEPEKRSEILPHLFEQQTVPVRISREELEQNQPLTTQLLSQAIYSRDVDLIEKLLEVYQTFPEQDPILVLFAQGKIASLTEDYSTAIEKYRDILAQNPNLNPVRIELAIALFNQKQDRASQDQFNKAKTVEDLPEPVSELIESYLSALANRDGWNVDLAFNYLRDRNVNNVGNGREVQLENGGTLTRSDDMLPQSAHGFAYSFDVSRDFNVWGSNYLSVGNEFLGKSYWDNHQYDDISNRTFIGYTYKTAKQTLRVKPFYEKRWYGGESYRWANGVRFELTRWLNSNWQIATAGEFAKQRYFAGQALNGNNKLISGTLVWMPNPRQFFYVGTDFSAERTQVRQYASDSKSLRLGWGQEWDLGISSRVGLSFTQREYKDIAKLANLNLLSFGKIREDKIYGVNLSLWKRDWHIWGITPKVVFSWRKQNSNIPEMYSYTQRNLNIVFEKTF</sequence>
<feature type="signal peptide" evidence="8">
    <location>
        <begin position="1"/>
        <end position="18"/>
    </location>
</feature>
<dbReference type="InterPro" id="IPR057556">
    <property type="entry name" value="TPR_Slam"/>
</dbReference>
<feature type="domain" description="Surface lipoprotein assembly modifier C-terminal" evidence="9">
    <location>
        <begin position="188"/>
        <end position="483"/>
    </location>
</feature>
<dbReference type="InterPro" id="IPR007655">
    <property type="entry name" value="Slam_C"/>
</dbReference>
<evidence type="ECO:0000256" key="6">
    <source>
        <dbReference type="ARBA" id="ARBA00023237"/>
    </source>
</evidence>
<evidence type="ECO:0000259" key="10">
    <source>
        <dbReference type="Pfam" id="PF24575"/>
    </source>
</evidence>
<dbReference type="GO" id="GO:0009279">
    <property type="term" value="C:cell outer membrane"/>
    <property type="evidence" value="ECO:0007669"/>
    <property type="project" value="UniProtKB-SubCell"/>
</dbReference>
<comment type="caution">
    <text evidence="11">The sequence shown here is derived from an EMBL/GenBank/DDBJ whole genome shotgun (WGS) entry which is preliminary data.</text>
</comment>
<keyword evidence="6" id="KW-0998">Cell outer membrane</keyword>
<keyword evidence="5" id="KW-0472">Membrane</keyword>
<dbReference type="AlphaFoldDB" id="A0AAP7L395"/>
<dbReference type="InterPro" id="IPR011990">
    <property type="entry name" value="TPR-like_helical_dom_sf"/>
</dbReference>
<evidence type="ECO:0008006" key="13">
    <source>
        <dbReference type="Google" id="ProtNLM"/>
    </source>
</evidence>
<evidence type="ECO:0000313" key="12">
    <source>
        <dbReference type="Proteomes" id="UP000092746"/>
    </source>
</evidence>
<evidence type="ECO:0000256" key="1">
    <source>
        <dbReference type="ARBA" id="ARBA00004571"/>
    </source>
</evidence>
<evidence type="ECO:0000256" key="7">
    <source>
        <dbReference type="ARBA" id="ARBA00023609"/>
    </source>
</evidence>
<keyword evidence="3" id="KW-0812">Transmembrane</keyword>
<evidence type="ECO:0000256" key="3">
    <source>
        <dbReference type="ARBA" id="ARBA00022692"/>
    </source>
</evidence>
<comment type="subcellular location">
    <subcellularLocation>
        <location evidence="1">Cell outer membrane</location>
        <topology evidence="1">Multi-pass membrane protein</topology>
    </subcellularLocation>
</comment>
<keyword evidence="2" id="KW-1134">Transmembrane beta strand</keyword>
<evidence type="ECO:0000256" key="8">
    <source>
        <dbReference type="SAM" id="SignalP"/>
    </source>
</evidence>
<dbReference type="Pfam" id="PF04575">
    <property type="entry name" value="SlipAM"/>
    <property type="match status" value="1"/>
</dbReference>
<comment type="similarity">
    <text evidence="7">Belongs to the Slam family.</text>
</comment>
<proteinExistence type="inferred from homology"/>
<keyword evidence="4 8" id="KW-0732">Signal</keyword>
<dbReference type="EMBL" id="MAQE01000012">
    <property type="protein sequence ID" value="OBY52572.1"/>
    <property type="molecule type" value="Genomic_DNA"/>
</dbReference>
<dbReference type="SUPFAM" id="SSF48452">
    <property type="entry name" value="TPR-like"/>
    <property type="match status" value="1"/>
</dbReference>
<gene>
    <name evidence="11" type="ORF">BBB52_04285</name>
</gene>
<feature type="chain" id="PRO_5042915171" description="DUF560 domain-containing protein" evidence="8">
    <location>
        <begin position="19"/>
        <end position="483"/>
    </location>
</feature>
<evidence type="ECO:0000256" key="4">
    <source>
        <dbReference type="ARBA" id="ARBA00022729"/>
    </source>
</evidence>
<feature type="domain" description="Surface lipoprotein assembly modifier N-terminal TPR repeats region" evidence="10">
    <location>
        <begin position="56"/>
        <end position="158"/>
    </location>
</feature>
<evidence type="ECO:0000256" key="2">
    <source>
        <dbReference type="ARBA" id="ARBA00022452"/>
    </source>
</evidence>
<dbReference type="Gene3D" id="1.25.40.10">
    <property type="entry name" value="Tetratricopeptide repeat domain"/>
    <property type="match status" value="1"/>
</dbReference>
<name>A0AAP7L395_AGGAP</name>
<evidence type="ECO:0000259" key="9">
    <source>
        <dbReference type="Pfam" id="PF04575"/>
    </source>
</evidence>
<evidence type="ECO:0000313" key="11">
    <source>
        <dbReference type="EMBL" id="OBY52572.1"/>
    </source>
</evidence>
<dbReference type="Pfam" id="PF24575">
    <property type="entry name" value="TPR_Slam"/>
    <property type="match status" value="1"/>
</dbReference>
<accession>A0AAP7L395</accession>
<evidence type="ECO:0000256" key="5">
    <source>
        <dbReference type="ARBA" id="ARBA00023136"/>
    </source>
</evidence>
<reference evidence="11 12" key="1">
    <citation type="submission" date="2016-06" db="EMBL/GenBank/DDBJ databases">
        <title>Simultaneous identification of Haemophilus influenzae and Haemophilus haemolyticus using TaqMan real-time PCR.</title>
        <authorList>
            <person name="Price E.P."/>
            <person name="Sarovich D.S."/>
            <person name="Harris T."/>
            <person name="Spargo J.C."/>
            <person name="Nosworthy E."/>
            <person name="Beissbarth J."/>
            <person name="Smith-Vaughan H."/>
        </authorList>
    </citation>
    <scope>NUCLEOTIDE SEQUENCE [LARGE SCALE GENOMIC DNA]</scope>
    <source>
        <strain evidence="11 12">ATCC 7901</strain>
    </source>
</reference>
<organism evidence="11 12">
    <name type="scientific">Aggregatibacter aphrophilus</name>
    <name type="common">Haemophilus aphrophilus</name>
    <dbReference type="NCBI Taxonomy" id="732"/>
    <lineage>
        <taxon>Bacteria</taxon>
        <taxon>Pseudomonadati</taxon>
        <taxon>Pseudomonadota</taxon>
        <taxon>Gammaproteobacteria</taxon>
        <taxon>Pasteurellales</taxon>
        <taxon>Pasteurellaceae</taxon>
        <taxon>Aggregatibacter</taxon>
    </lineage>
</organism>
<protein>
    <recommendedName>
        <fullName evidence="13">DUF560 domain-containing protein</fullName>
    </recommendedName>
</protein>